<organism evidence="2 3">
    <name type="scientific">Pandoraea cepalis</name>
    <dbReference type="NCBI Taxonomy" id="2508294"/>
    <lineage>
        <taxon>Bacteria</taxon>
        <taxon>Pseudomonadati</taxon>
        <taxon>Pseudomonadota</taxon>
        <taxon>Betaproteobacteria</taxon>
        <taxon>Burkholderiales</taxon>
        <taxon>Burkholderiaceae</taxon>
        <taxon>Pandoraea</taxon>
    </lineage>
</organism>
<feature type="transmembrane region" description="Helical" evidence="1">
    <location>
        <begin position="44"/>
        <end position="63"/>
    </location>
</feature>
<protein>
    <submittedName>
        <fullName evidence="2">NADPH oxidoreductase</fullName>
        <ecNumber evidence="2">1.-.-.-</ecNumber>
    </submittedName>
</protein>
<reference evidence="2 3" key="1">
    <citation type="submission" date="2019-08" db="EMBL/GenBank/DDBJ databases">
        <authorList>
            <person name="Peeters C."/>
        </authorList>
    </citation>
    <scope>NUCLEOTIDE SEQUENCE [LARGE SCALE GENOMIC DNA]</scope>
    <source>
        <strain evidence="2 3">LMG 31107</strain>
    </source>
</reference>
<keyword evidence="1" id="KW-0812">Transmembrane</keyword>
<dbReference type="EC" id="1.-.-.-" evidence="2"/>
<dbReference type="EMBL" id="CABPRY010000003">
    <property type="protein sequence ID" value="VVE00643.1"/>
    <property type="molecule type" value="Genomic_DNA"/>
</dbReference>
<keyword evidence="2" id="KW-0560">Oxidoreductase</keyword>
<sequence>MGQGARPSEAAITRSVGACTAHALMCQRQRAMSARHSHLWAHDLGAPIFLVTLSLAGVGWALFGTKNACERVRLPGIPPEWLH</sequence>
<name>A0A5E4UM91_9BURK</name>
<dbReference type="AlphaFoldDB" id="A0A5E4UM91"/>
<gene>
    <name evidence="2" type="ORF">PCE31107_02127</name>
</gene>
<evidence type="ECO:0000313" key="2">
    <source>
        <dbReference type="EMBL" id="VVE00643.1"/>
    </source>
</evidence>
<accession>A0A5E4UM91</accession>
<keyword evidence="1" id="KW-1133">Transmembrane helix</keyword>
<proteinExistence type="predicted"/>
<dbReference type="GO" id="GO:0016491">
    <property type="term" value="F:oxidoreductase activity"/>
    <property type="evidence" value="ECO:0007669"/>
    <property type="project" value="UniProtKB-KW"/>
</dbReference>
<evidence type="ECO:0000313" key="3">
    <source>
        <dbReference type="Proteomes" id="UP000396788"/>
    </source>
</evidence>
<keyword evidence="1" id="KW-0472">Membrane</keyword>
<evidence type="ECO:0000256" key="1">
    <source>
        <dbReference type="SAM" id="Phobius"/>
    </source>
</evidence>
<dbReference type="Proteomes" id="UP000396788">
    <property type="component" value="Unassembled WGS sequence"/>
</dbReference>